<evidence type="ECO:0000256" key="2">
    <source>
        <dbReference type="ARBA" id="ARBA00023015"/>
    </source>
</evidence>
<keyword evidence="2" id="KW-0805">Transcription regulation</keyword>
<evidence type="ECO:0000259" key="5">
    <source>
        <dbReference type="PROSITE" id="PS50931"/>
    </source>
</evidence>
<sequence length="293" mass="32478">MAYDLTDLKLFIAASEEGNLSRGAERCHLSASSASLRIKNLESVMGMPLLTRRARGVIPTAAGHVFLDHARRCLAQLEQMRTDLSPFRHGMSNNVTVFANNNAIATHLPHDLAVFFRKHPDVRVTLEERMTHDIITAVVEGRADMGIVAIEHDNPELRFIPYKKDKLVLIAPLRHPLAKLDAIQFKDSLCYPFICLQTGAAVHTFLVGHASALDLSMDIRVQVSGYWAVVKLVASGAGVGIVPRTAIPVSEEDNLAIIDLVDPWAIRNLHVCVPRLQEVEHTQRDNLIRVLCP</sequence>
<feature type="domain" description="HTH lysR-type" evidence="5">
    <location>
        <begin position="1"/>
        <end position="60"/>
    </location>
</feature>
<protein>
    <submittedName>
        <fullName evidence="6">Transcripion regulator</fullName>
    </submittedName>
</protein>
<dbReference type="GO" id="GO:0003700">
    <property type="term" value="F:DNA-binding transcription factor activity"/>
    <property type="evidence" value="ECO:0007669"/>
    <property type="project" value="InterPro"/>
</dbReference>
<proteinExistence type="inferred from homology"/>
<keyword evidence="6" id="KW-0614">Plasmid</keyword>
<evidence type="ECO:0000313" key="6">
    <source>
        <dbReference type="EMBL" id="AAX86478.1"/>
    </source>
</evidence>
<accession>Q14DY5</accession>
<gene>
    <name evidence="6" type="primary">Trg1</name>
</gene>
<evidence type="ECO:0000256" key="1">
    <source>
        <dbReference type="ARBA" id="ARBA00009437"/>
    </source>
</evidence>
<dbReference type="SUPFAM" id="SSF46785">
    <property type="entry name" value="Winged helix' DNA-binding domain"/>
    <property type="match status" value="1"/>
</dbReference>
<dbReference type="Gene3D" id="3.40.190.290">
    <property type="match status" value="1"/>
</dbReference>
<dbReference type="PROSITE" id="PS50931">
    <property type="entry name" value="HTH_LYSR"/>
    <property type="match status" value="1"/>
</dbReference>
<dbReference type="PANTHER" id="PTHR30419:SF2">
    <property type="entry name" value="LYSR FAMILY TRANSCRIPTIONAL REGULATOR"/>
    <property type="match status" value="1"/>
</dbReference>
<evidence type="ECO:0000256" key="4">
    <source>
        <dbReference type="ARBA" id="ARBA00023163"/>
    </source>
</evidence>
<dbReference type="FunFam" id="1.10.10.10:FF:000001">
    <property type="entry name" value="LysR family transcriptional regulator"/>
    <property type="match status" value="1"/>
</dbReference>
<dbReference type="InterPro" id="IPR050950">
    <property type="entry name" value="HTH-type_LysR_regulators"/>
</dbReference>
<dbReference type="GO" id="GO:0005829">
    <property type="term" value="C:cytosol"/>
    <property type="evidence" value="ECO:0007669"/>
    <property type="project" value="TreeGrafter"/>
</dbReference>
<dbReference type="AlphaFoldDB" id="Q14DY5"/>
<dbReference type="InterPro" id="IPR036388">
    <property type="entry name" value="WH-like_DNA-bd_sf"/>
</dbReference>
<dbReference type="Gene3D" id="1.10.10.10">
    <property type="entry name" value="Winged helix-like DNA-binding domain superfamily/Winged helix DNA-binding domain"/>
    <property type="match status" value="1"/>
</dbReference>
<evidence type="ECO:0000256" key="3">
    <source>
        <dbReference type="ARBA" id="ARBA00023125"/>
    </source>
</evidence>
<dbReference type="Pfam" id="PF00126">
    <property type="entry name" value="HTH_1"/>
    <property type="match status" value="1"/>
</dbReference>
<dbReference type="GO" id="GO:0003677">
    <property type="term" value="F:DNA binding"/>
    <property type="evidence" value="ECO:0007669"/>
    <property type="project" value="UniProtKB-KW"/>
</dbReference>
<dbReference type="InterPro" id="IPR036390">
    <property type="entry name" value="WH_DNA-bd_sf"/>
</dbReference>
<name>Q14DY5_9PSED</name>
<keyword evidence="3" id="KW-0238">DNA-binding</keyword>
<reference evidence="6" key="1">
    <citation type="submission" date="2005-01" db="EMBL/GenBank/DDBJ databases">
        <title>Cloning and characterization of genes from 'Pseudomonas tulipalins' involved in bio-degradation of tulipalin A and itaconate.</title>
        <authorList>
            <person name="Damude H.G."/>
            <person name="Mazzotta M.L."/>
            <person name="Farrall L."/>
            <person name="O'Keefe D.P."/>
        </authorList>
    </citation>
    <scope>NUCLEOTIDE SEQUENCE</scope>
    <source>
        <strain evidence="6">L1</strain>
        <plasmid evidence="6">pTul1A-5.2</plasmid>
    </source>
</reference>
<keyword evidence="4" id="KW-0804">Transcription</keyword>
<comment type="similarity">
    <text evidence="1">Belongs to the LysR transcriptional regulatory family.</text>
</comment>
<geneLocation type="plasmid" evidence="6">
    <name>pTul1A-5.2</name>
</geneLocation>
<dbReference type="PANTHER" id="PTHR30419">
    <property type="entry name" value="HTH-TYPE TRANSCRIPTIONAL REGULATOR YBHD"/>
    <property type="match status" value="1"/>
</dbReference>
<dbReference type="InterPro" id="IPR000847">
    <property type="entry name" value="LysR_HTH_N"/>
</dbReference>
<dbReference type="InterPro" id="IPR005119">
    <property type="entry name" value="LysR_subst-bd"/>
</dbReference>
<organism evidence="6">
    <name type="scientific">Pseudomonas sp. L1</name>
    <dbReference type="NCBI Taxonomy" id="323104"/>
    <lineage>
        <taxon>Bacteria</taxon>
        <taxon>Pseudomonadati</taxon>
        <taxon>Pseudomonadota</taxon>
        <taxon>Gammaproteobacteria</taxon>
        <taxon>Pseudomonadales</taxon>
        <taxon>Pseudomonadaceae</taxon>
        <taxon>Pseudomonas</taxon>
    </lineage>
</organism>
<dbReference type="Pfam" id="PF03466">
    <property type="entry name" value="LysR_substrate"/>
    <property type="match status" value="1"/>
</dbReference>
<dbReference type="EMBL" id="AY904028">
    <property type="protein sequence ID" value="AAX86478.1"/>
    <property type="molecule type" value="Genomic_DNA"/>
</dbReference>
<dbReference type="SUPFAM" id="SSF53850">
    <property type="entry name" value="Periplasmic binding protein-like II"/>
    <property type="match status" value="1"/>
</dbReference>